<keyword evidence="3" id="KW-1185">Reference proteome</keyword>
<reference evidence="3" key="1">
    <citation type="submission" date="2017-03" db="EMBL/GenBank/DDBJ databases">
        <title>Phytopthora megakarya and P. palmivora, two closely related causual agents of cacao black pod achieved similar genome size and gene model numbers by different mechanisms.</title>
        <authorList>
            <person name="Ali S."/>
            <person name="Shao J."/>
            <person name="Larry D.J."/>
            <person name="Kronmiller B."/>
            <person name="Shen D."/>
            <person name="Strem M.D."/>
            <person name="Melnick R.L."/>
            <person name="Guiltinan M.J."/>
            <person name="Tyler B.M."/>
            <person name="Meinhardt L.W."/>
            <person name="Bailey B.A."/>
        </authorList>
    </citation>
    <scope>NUCLEOTIDE SEQUENCE [LARGE SCALE GENOMIC DNA]</scope>
    <source>
        <strain evidence="3">zdho120</strain>
    </source>
</reference>
<sequence length="187" mass="21709">MKDDQEGELQRDPRHVYANPKEPDICPILAWAIYFAVFGFNSKILAAYRQIMSLILPVQARQPKPAFLGWIGICLKHKTHMPVMKLHVIASSDALWLAYLVKHRCLLAYLPSLKPWMKLCETLSTFVPLKLKVLAITCGRSLVYHYEHFLETLDKILVLFSSPLYRDVGLPQILNKKLIYRRWCLMT</sequence>
<keyword evidence="1" id="KW-1133">Transmembrane helix</keyword>
<proteinExistence type="predicted"/>
<dbReference type="Proteomes" id="UP000198211">
    <property type="component" value="Unassembled WGS sequence"/>
</dbReference>
<organism evidence="2 3">
    <name type="scientific">Phytophthora megakarya</name>
    <dbReference type="NCBI Taxonomy" id="4795"/>
    <lineage>
        <taxon>Eukaryota</taxon>
        <taxon>Sar</taxon>
        <taxon>Stramenopiles</taxon>
        <taxon>Oomycota</taxon>
        <taxon>Peronosporomycetes</taxon>
        <taxon>Peronosporales</taxon>
        <taxon>Peronosporaceae</taxon>
        <taxon>Phytophthora</taxon>
    </lineage>
</organism>
<evidence type="ECO:0000313" key="2">
    <source>
        <dbReference type="EMBL" id="OWZ04655.1"/>
    </source>
</evidence>
<dbReference type="AlphaFoldDB" id="A0A225VH59"/>
<evidence type="ECO:0000313" key="3">
    <source>
        <dbReference type="Proteomes" id="UP000198211"/>
    </source>
</evidence>
<keyword evidence="1" id="KW-0472">Membrane</keyword>
<comment type="caution">
    <text evidence="2">The sequence shown here is derived from an EMBL/GenBank/DDBJ whole genome shotgun (WGS) entry which is preliminary data.</text>
</comment>
<dbReference type="EMBL" id="NBNE01004847">
    <property type="protein sequence ID" value="OWZ04655.1"/>
    <property type="molecule type" value="Genomic_DNA"/>
</dbReference>
<accession>A0A225VH59</accession>
<keyword evidence="1" id="KW-0812">Transmembrane</keyword>
<name>A0A225VH59_9STRA</name>
<feature type="transmembrane region" description="Helical" evidence="1">
    <location>
        <begin position="28"/>
        <end position="48"/>
    </location>
</feature>
<evidence type="ECO:0000256" key="1">
    <source>
        <dbReference type="SAM" id="Phobius"/>
    </source>
</evidence>
<gene>
    <name evidence="2" type="ORF">PHMEG_00023405</name>
</gene>
<protein>
    <submittedName>
        <fullName evidence="2">Uncharacterized protein</fullName>
    </submittedName>
</protein>
<dbReference type="OrthoDB" id="164891at2759"/>